<dbReference type="AlphaFoldDB" id="A0A7J6ANT2"/>
<dbReference type="PROSITE" id="PS50835">
    <property type="entry name" value="IG_LIKE"/>
    <property type="match status" value="1"/>
</dbReference>
<dbReference type="EMBL" id="JAAGNN010000010">
    <property type="protein sequence ID" value="KAF4084196.1"/>
    <property type="molecule type" value="Genomic_DNA"/>
</dbReference>
<accession>A0A7J6ANT2</accession>
<keyword evidence="3" id="KW-1185">Reference proteome</keyword>
<reference evidence="2 3" key="1">
    <citation type="submission" date="2020-02" db="EMBL/GenBank/DDBJ databases">
        <title>A chromosome-scale genome assembly of the black bullhead catfish (Ameiurus melas).</title>
        <authorList>
            <person name="Wen M."/>
            <person name="Zham M."/>
            <person name="Cabau C."/>
            <person name="Klopp C."/>
            <person name="Donnadieu C."/>
            <person name="Roques C."/>
            <person name="Bouchez O."/>
            <person name="Lampietro C."/>
            <person name="Jouanno E."/>
            <person name="Herpin A."/>
            <person name="Louis A."/>
            <person name="Berthelot C."/>
            <person name="Parey E."/>
            <person name="Roest-Crollius H."/>
            <person name="Braasch I."/>
            <person name="Postlethwait J."/>
            <person name="Robinson-Rechavi M."/>
            <person name="Echchiki A."/>
            <person name="Begum T."/>
            <person name="Montfort J."/>
            <person name="Schartl M."/>
            <person name="Bobe J."/>
            <person name="Guiguen Y."/>
        </authorList>
    </citation>
    <scope>NUCLEOTIDE SEQUENCE [LARGE SCALE GENOMIC DNA]</scope>
    <source>
        <strain evidence="2">M_S1</strain>
        <tissue evidence="2">Blood</tissue>
    </source>
</reference>
<dbReference type="Proteomes" id="UP000593565">
    <property type="component" value="Unassembled WGS sequence"/>
</dbReference>
<feature type="domain" description="Ig-like" evidence="1">
    <location>
        <begin position="316"/>
        <end position="405"/>
    </location>
</feature>
<proteinExistence type="predicted"/>
<sequence length="602" mass="66575">MSFEKKNTVLEGHKMKSCSGITLLLLGLFIQGSSTANTTQSYYFELQVESSAFDNFTLLLGNITELTVDNAIVTSITITTDCQSNICTCAQNYSWSTDVCNIHPECCQNNNKSCSSVFPGAMCLYKNSVVVDGSFTIQNGNFPDNIDEGKKNFSESLTSIYSSMNWFDSLNITNLRSGSVIGDFIMLINGPFNLTKLVDKTNELQNKLNATFIIITTGFIKITAPDRIGYDTSANITCTTPENLDNVNWYIQKGASKQSITNGTEATVTRDGLSSKVILNKTSETWKGIFICDFTSKNSPNIIHRASVYMDIALLPQIFITSDPQFPNCNNVGNTVSVTVKCIIDNSTETYNVTWLPKPSTLQATTSIGNITIYNNNIKIKCEDKKDVYNATCIFTNRENNKRIASLDIPVIHADSIVCPTSGDWPEAKANFSAKLQCKTNEIGFQSRNCTGSKKTGDWGVVTSQCVNTEIWTLLTEAQNLQRGCGLVKDNANNLFDLLKVKSEDQIINTFPNINASVDILDTLHNASKIQNTTFNESMATNFVKSSSNLLNSSLLQNWNTPDKETDYSLAIKYLKAVEGVANQINTSINKTYKEDLKTYFV</sequence>
<dbReference type="GO" id="GO:0007189">
    <property type="term" value="P:adenylate cyclase-activating G protein-coupled receptor signaling pathway"/>
    <property type="evidence" value="ECO:0007669"/>
    <property type="project" value="TreeGrafter"/>
</dbReference>
<protein>
    <recommendedName>
        <fullName evidence="1">Ig-like domain-containing protein</fullName>
    </recommendedName>
</protein>
<evidence type="ECO:0000313" key="2">
    <source>
        <dbReference type="EMBL" id="KAF4084196.1"/>
    </source>
</evidence>
<dbReference type="InterPro" id="IPR051587">
    <property type="entry name" value="Adhesion_GPCR"/>
</dbReference>
<name>A0A7J6ANT2_AMEME</name>
<dbReference type="PANTHER" id="PTHR45813:SF2">
    <property type="entry name" value="ADHESION G-PROTEIN COUPLED RECEPTOR F3"/>
    <property type="match status" value="1"/>
</dbReference>
<comment type="caution">
    <text evidence="2">The sequence shown here is derived from an EMBL/GenBank/DDBJ whole genome shotgun (WGS) entry which is preliminary data.</text>
</comment>
<dbReference type="PANTHER" id="PTHR45813">
    <property type="entry name" value="IG-LIKE DOMAIN-CONTAINING PROTEIN"/>
    <property type="match status" value="1"/>
</dbReference>
<dbReference type="InterPro" id="IPR007110">
    <property type="entry name" value="Ig-like_dom"/>
</dbReference>
<evidence type="ECO:0000313" key="3">
    <source>
        <dbReference type="Proteomes" id="UP000593565"/>
    </source>
</evidence>
<organism evidence="2 3">
    <name type="scientific">Ameiurus melas</name>
    <name type="common">Black bullhead</name>
    <name type="synonym">Silurus melas</name>
    <dbReference type="NCBI Taxonomy" id="219545"/>
    <lineage>
        <taxon>Eukaryota</taxon>
        <taxon>Metazoa</taxon>
        <taxon>Chordata</taxon>
        <taxon>Craniata</taxon>
        <taxon>Vertebrata</taxon>
        <taxon>Euteleostomi</taxon>
        <taxon>Actinopterygii</taxon>
        <taxon>Neopterygii</taxon>
        <taxon>Teleostei</taxon>
        <taxon>Ostariophysi</taxon>
        <taxon>Siluriformes</taxon>
        <taxon>Ictaluridae</taxon>
        <taxon>Ameiurus</taxon>
    </lineage>
</organism>
<evidence type="ECO:0000259" key="1">
    <source>
        <dbReference type="PROSITE" id="PS50835"/>
    </source>
</evidence>
<dbReference type="GO" id="GO:0004930">
    <property type="term" value="F:G protein-coupled receptor activity"/>
    <property type="evidence" value="ECO:0007669"/>
    <property type="project" value="TreeGrafter"/>
</dbReference>
<gene>
    <name evidence="2" type="ORF">AMELA_G00125670</name>
</gene>